<evidence type="ECO:0000313" key="2">
    <source>
        <dbReference type="Proteomes" id="UP001292094"/>
    </source>
</evidence>
<organism evidence="1 2">
    <name type="scientific">Petrolisthes manimaculis</name>
    <dbReference type="NCBI Taxonomy" id="1843537"/>
    <lineage>
        <taxon>Eukaryota</taxon>
        <taxon>Metazoa</taxon>
        <taxon>Ecdysozoa</taxon>
        <taxon>Arthropoda</taxon>
        <taxon>Crustacea</taxon>
        <taxon>Multicrustacea</taxon>
        <taxon>Malacostraca</taxon>
        <taxon>Eumalacostraca</taxon>
        <taxon>Eucarida</taxon>
        <taxon>Decapoda</taxon>
        <taxon>Pleocyemata</taxon>
        <taxon>Anomura</taxon>
        <taxon>Galatheoidea</taxon>
        <taxon>Porcellanidae</taxon>
        <taxon>Petrolisthes</taxon>
    </lineage>
</organism>
<dbReference type="AlphaFoldDB" id="A0AAE1NWR0"/>
<protein>
    <submittedName>
        <fullName evidence="1">Uncharacterized protein</fullName>
    </submittedName>
</protein>
<evidence type="ECO:0000313" key="1">
    <source>
        <dbReference type="EMBL" id="KAK4296656.1"/>
    </source>
</evidence>
<gene>
    <name evidence="1" type="ORF">Pmani_030866</name>
</gene>
<comment type="caution">
    <text evidence="1">The sequence shown here is derived from an EMBL/GenBank/DDBJ whole genome shotgun (WGS) entry which is preliminary data.</text>
</comment>
<dbReference type="EMBL" id="JAWZYT010003806">
    <property type="protein sequence ID" value="KAK4296656.1"/>
    <property type="molecule type" value="Genomic_DNA"/>
</dbReference>
<reference evidence="1" key="1">
    <citation type="submission" date="2023-11" db="EMBL/GenBank/DDBJ databases">
        <title>Genome assemblies of two species of porcelain crab, Petrolisthes cinctipes and Petrolisthes manimaculis (Anomura: Porcellanidae).</title>
        <authorList>
            <person name="Angst P."/>
        </authorList>
    </citation>
    <scope>NUCLEOTIDE SEQUENCE</scope>
    <source>
        <strain evidence="1">PB745_02</strain>
        <tissue evidence="1">Gill</tissue>
    </source>
</reference>
<proteinExistence type="predicted"/>
<sequence>MKSGEDGVVIEMEMKSGEDGVVIEMVKVAAAGGDLAVDKLTELPNRIYENGYRPDAIKESIFIAIPKKKTRNCRM</sequence>
<dbReference type="Proteomes" id="UP001292094">
    <property type="component" value="Unassembled WGS sequence"/>
</dbReference>
<keyword evidence="2" id="KW-1185">Reference proteome</keyword>
<accession>A0AAE1NWR0</accession>
<name>A0AAE1NWR0_9EUCA</name>